<evidence type="ECO:0000256" key="1">
    <source>
        <dbReference type="SAM" id="MobiDB-lite"/>
    </source>
</evidence>
<protein>
    <submittedName>
        <fullName evidence="2">Uncharacterized protein</fullName>
    </submittedName>
</protein>
<feature type="region of interest" description="Disordered" evidence="1">
    <location>
        <begin position="183"/>
        <end position="234"/>
    </location>
</feature>
<dbReference type="RefSeq" id="WP_380633957.1">
    <property type="nucleotide sequence ID" value="NZ_JBHSQO010000005.1"/>
</dbReference>
<dbReference type="EMBL" id="JBHSQO010000005">
    <property type="protein sequence ID" value="MFC6089032.1"/>
    <property type="molecule type" value="Genomic_DNA"/>
</dbReference>
<comment type="caution">
    <text evidence="2">The sequence shown here is derived from an EMBL/GenBank/DDBJ whole genome shotgun (WGS) entry which is preliminary data.</text>
</comment>
<dbReference type="Proteomes" id="UP001596220">
    <property type="component" value="Unassembled WGS sequence"/>
</dbReference>
<evidence type="ECO:0000313" key="2">
    <source>
        <dbReference type="EMBL" id="MFC6089032.1"/>
    </source>
</evidence>
<name>A0ABW1P2V0_9PSEU</name>
<gene>
    <name evidence="2" type="ORF">ACFP3R_07090</name>
</gene>
<sequence>MARNRELTRLRVALDEAARGEAGAALVAGDAGGDRRVPRTPTEVLLGRVERLGADARHVVRVASVGERSVRHDLLRDLAGMGDAVLDGALREAVRHHVLLVERGEVHAFRHALPREAVHGDLLPGERVRLHAAYADRPAPADGRGAAEALAHHSLESYDLPRALRASEALLGADHRPEAVANALDRGLLPSPTNPASRTSRPRESYVQDPRVTRPGPPSYTFASVGAGLSGARM</sequence>
<keyword evidence="3" id="KW-1185">Reference proteome</keyword>
<organism evidence="2 3">
    <name type="scientific">Saccharothrix lopnurensis</name>
    <dbReference type="NCBI Taxonomy" id="1670621"/>
    <lineage>
        <taxon>Bacteria</taxon>
        <taxon>Bacillati</taxon>
        <taxon>Actinomycetota</taxon>
        <taxon>Actinomycetes</taxon>
        <taxon>Pseudonocardiales</taxon>
        <taxon>Pseudonocardiaceae</taxon>
        <taxon>Saccharothrix</taxon>
    </lineage>
</organism>
<accession>A0ABW1P2V0</accession>
<evidence type="ECO:0000313" key="3">
    <source>
        <dbReference type="Proteomes" id="UP001596220"/>
    </source>
</evidence>
<reference evidence="3" key="1">
    <citation type="journal article" date="2019" name="Int. J. Syst. Evol. Microbiol.">
        <title>The Global Catalogue of Microorganisms (GCM) 10K type strain sequencing project: providing services to taxonomists for standard genome sequencing and annotation.</title>
        <authorList>
            <consortium name="The Broad Institute Genomics Platform"/>
            <consortium name="The Broad Institute Genome Sequencing Center for Infectious Disease"/>
            <person name="Wu L."/>
            <person name="Ma J."/>
        </authorList>
    </citation>
    <scope>NUCLEOTIDE SEQUENCE [LARGE SCALE GENOMIC DNA]</scope>
    <source>
        <strain evidence="3">CGMCC 4.7246</strain>
    </source>
</reference>
<proteinExistence type="predicted"/>